<accession>A0ABS2CAD4</accession>
<dbReference type="Proteomes" id="UP001195660">
    <property type="component" value="Unassembled WGS sequence"/>
</dbReference>
<sequence>MLLFQCTKDAAEALTVTRKGVIESFVETKPAPIEQTAWVWQLHAVKIDRKLVFIAMQADTRFAMVFWGIKKGDAESLLQLFFERLANHVFWLVEDAQALDEQAAFKMVDQLLEACRSLAFHAGSDRSVQTHINEVARQCKYGFDAVGHLPDNREEAAGFDENMNQMPRSVRGGSYFFPAQELLCNTLRDFAGFDAGKLSAVRQAVQEAKRRQGAEMLLGHAQLMNPQEGDAMQALIEQLLAQGSKGKKSLH</sequence>
<protein>
    <recommendedName>
        <fullName evidence="1">DUF6933 domain-containing protein</fullName>
    </recommendedName>
</protein>
<gene>
    <name evidence="2" type="ORF">GM173_05895</name>
</gene>
<evidence type="ECO:0000259" key="1">
    <source>
        <dbReference type="Pfam" id="PF22016"/>
    </source>
</evidence>
<feature type="domain" description="DUF6933" evidence="1">
    <location>
        <begin position="4"/>
        <end position="181"/>
    </location>
</feature>
<dbReference type="EMBL" id="WOFE01000002">
    <property type="protein sequence ID" value="MBM5571112.1"/>
    <property type="molecule type" value="Genomic_DNA"/>
</dbReference>
<evidence type="ECO:0000313" key="3">
    <source>
        <dbReference type="Proteomes" id="UP001195660"/>
    </source>
</evidence>
<proteinExistence type="predicted"/>
<evidence type="ECO:0000313" key="2">
    <source>
        <dbReference type="EMBL" id="MBM5571112.1"/>
    </source>
</evidence>
<keyword evidence="3" id="KW-1185">Reference proteome</keyword>
<dbReference type="Pfam" id="PF22016">
    <property type="entry name" value="DUF6933"/>
    <property type="match status" value="1"/>
</dbReference>
<comment type="caution">
    <text evidence="2">The sequence shown here is derived from an EMBL/GenBank/DDBJ whole genome shotgun (WGS) entry which is preliminary data.</text>
</comment>
<reference evidence="2 3" key="1">
    <citation type="submission" date="2019-11" db="EMBL/GenBank/DDBJ databases">
        <title>Novel Deefgea species.</title>
        <authorList>
            <person name="Han J.-H."/>
        </authorList>
    </citation>
    <scope>NUCLEOTIDE SEQUENCE [LARGE SCALE GENOMIC DNA]</scope>
    <source>
        <strain evidence="2 3">LMG 24817</strain>
    </source>
</reference>
<dbReference type="InterPro" id="IPR053864">
    <property type="entry name" value="DUF6933"/>
</dbReference>
<name>A0ABS2CAD4_9NEIS</name>
<organism evidence="2 3">
    <name type="scientific">Deefgea chitinilytica</name>
    <dbReference type="NCBI Taxonomy" id="570276"/>
    <lineage>
        <taxon>Bacteria</taxon>
        <taxon>Pseudomonadati</taxon>
        <taxon>Pseudomonadota</taxon>
        <taxon>Betaproteobacteria</taxon>
        <taxon>Neisseriales</taxon>
        <taxon>Chitinibacteraceae</taxon>
        <taxon>Deefgea</taxon>
    </lineage>
</organism>
<dbReference type="RefSeq" id="WP_203570443.1">
    <property type="nucleotide sequence ID" value="NZ_WOFE01000002.1"/>
</dbReference>